<dbReference type="AlphaFoldDB" id="A0A0L0G1T0"/>
<dbReference type="RefSeq" id="XP_014156688.1">
    <property type="nucleotide sequence ID" value="XM_014301213.1"/>
</dbReference>
<gene>
    <name evidence="1" type="ORF">SARC_04944</name>
</gene>
<dbReference type="Proteomes" id="UP000054560">
    <property type="component" value="Unassembled WGS sequence"/>
</dbReference>
<dbReference type="GeneID" id="25905448"/>
<evidence type="ECO:0000313" key="2">
    <source>
        <dbReference type="Proteomes" id="UP000054560"/>
    </source>
</evidence>
<evidence type="ECO:0000313" key="1">
    <source>
        <dbReference type="EMBL" id="KNC82786.1"/>
    </source>
</evidence>
<accession>A0A0L0G1T0</accession>
<protein>
    <submittedName>
        <fullName evidence="1">Uncharacterized protein</fullName>
    </submittedName>
</protein>
<dbReference type="STRING" id="667725.A0A0L0G1T0"/>
<keyword evidence="2" id="KW-1185">Reference proteome</keyword>
<sequence>MSFKDTVLWGVFSNGNSISARYFDVQRNSWLEFVYSKTTTESGVLRYCKTIYDETNPLRGYLITNTAPAGFSLDVSRHDGGVVYNAYTAENIAQFDLSRSQPLTNGNIPFVYIAQSDTVSNVIKILRRPSGQHTSTRAVSCGTIATAGVVHDLKLEVSGGLIYLAFDISDAQQMMGLTCPVDNTGSSW</sequence>
<proteinExistence type="predicted"/>
<reference evidence="1 2" key="1">
    <citation type="submission" date="2011-02" db="EMBL/GenBank/DDBJ databases">
        <title>The Genome Sequence of Sphaeroforma arctica JP610.</title>
        <authorList>
            <consortium name="The Broad Institute Genome Sequencing Platform"/>
            <person name="Russ C."/>
            <person name="Cuomo C."/>
            <person name="Young S.K."/>
            <person name="Zeng Q."/>
            <person name="Gargeya S."/>
            <person name="Alvarado L."/>
            <person name="Berlin A."/>
            <person name="Chapman S.B."/>
            <person name="Chen Z."/>
            <person name="Freedman E."/>
            <person name="Gellesch M."/>
            <person name="Goldberg J."/>
            <person name="Griggs A."/>
            <person name="Gujja S."/>
            <person name="Heilman E."/>
            <person name="Heiman D."/>
            <person name="Howarth C."/>
            <person name="Mehta T."/>
            <person name="Neiman D."/>
            <person name="Pearson M."/>
            <person name="Roberts A."/>
            <person name="Saif S."/>
            <person name="Shea T."/>
            <person name="Shenoy N."/>
            <person name="Sisk P."/>
            <person name="Stolte C."/>
            <person name="Sykes S."/>
            <person name="White J."/>
            <person name="Yandava C."/>
            <person name="Burger G."/>
            <person name="Gray M.W."/>
            <person name="Holland P.W.H."/>
            <person name="King N."/>
            <person name="Lang F.B.F."/>
            <person name="Roger A.J."/>
            <person name="Ruiz-Trillo I."/>
            <person name="Haas B."/>
            <person name="Nusbaum C."/>
            <person name="Birren B."/>
        </authorList>
    </citation>
    <scope>NUCLEOTIDE SEQUENCE [LARGE SCALE GENOMIC DNA]</scope>
    <source>
        <strain evidence="1 2">JP610</strain>
    </source>
</reference>
<organism evidence="1 2">
    <name type="scientific">Sphaeroforma arctica JP610</name>
    <dbReference type="NCBI Taxonomy" id="667725"/>
    <lineage>
        <taxon>Eukaryota</taxon>
        <taxon>Ichthyosporea</taxon>
        <taxon>Ichthyophonida</taxon>
        <taxon>Sphaeroforma</taxon>
    </lineage>
</organism>
<dbReference type="EMBL" id="KQ241892">
    <property type="protein sequence ID" value="KNC82786.1"/>
    <property type="molecule type" value="Genomic_DNA"/>
</dbReference>
<name>A0A0L0G1T0_9EUKA</name>